<dbReference type="PANTHER" id="PTHR43303:SF4">
    <property type="entry name" value="NADPH DEHYDROGENASE C23G7.10C-RELATED"/>
    <property type="match status" value="1"/>
</dbReference>
<dbReference type="EMBL" id="JAEMHM010000001">
    <property type="protein sequence ID" value="MBJ6723381.1"/>
    <property type="molecule type" value="Genomic_DNA"/>
</dbReference>
<keyword evidence="3" id="KW-0288">FMN</keyword>
<comment type="cofactor">
    <cofactor evidence="1">
        <name>FMN</name>
        <dbReference type="ChEBI" id="CHEBI:58210"/>
    </cofactor>
</comment>
<dbReference type="AlphaFoldDB" id="A0A8J7J9N5"/>
<dbReference type="InterPro" id="IPR001155">
    <property type="entry name" value="OxRdtase_FMN_N"/>
</dbReference>
<organism evidence="7 8">
    <name type="scientific">Geomesophilobacter sediminis</name>
    <dbReference type="NCBI Taxonomy" id="2798584"/>
    <lineage>
        <taxon>Bacteria</taxon>
        <taxon>Pseudomonadati</taxon>
        <taxon>Thermodesulfobacteriota</taxon>
        <taxon>Desulfuromonadia</taxon>
        <taxon>Geobacterales</taxon>
        <taxon>Geobacteraceae</taxon>
        <taxon>Geomesophilobacter</taxon>
    </lineage>
</organism>
<evidence type="ECO:0000256" key="4">
    <source>
        <dbReference type="ARBA" id="ARBA00022857"/>
    </source>
</evidence>
<dbReference type="GO" id="GO:0010181">
    <property type="term" value="F:FMN binding"/>
    <property type="evidence" value="ECO:0007669"/>
    <property type="project" value="InterPro"/>
</dbReference>
<dbReference type="GO" id="GO:0003959">
    <property type="term" value="F:NADPH dehydrogenase activity"/>
    <property type="evidence" value="ECO:0007669"/>
    <property type="project" value="InterPro"/>
</dbReference>
<feature type="domain" description="NADH:flavin oxidoreductase/NADH oxidase N-terminal" evidence="6">
    <location>
        <begin position="3"/>
        <end position="336"/>
    </location>
</feature>
<protein>
    <submittedName>
        <fullName evidence="7">NADH:flavin oxidoreductase/NADH oxidase</fullName>
    </submittedName>
</protein>
<gene>
    <name evidence="7" type="ORF">JFN93_01555</name>
</gene>
<dbReference type="InterPro" id="IPR044152">
    <property type="entry name" value="YqjM-like"/>
</dbReference>
<evidence type="ECO:0000313" key="8">
    <source>
        <dbReference type="Proteomes" id="UP000636888"/>
    </source>
</evidence>
<dbReference type="PANTHER" id="PTHR43303">
    <property type="entry name" value="NADPH DEHYDROGENASE C23G7.10C-RELATED"/>
    <property type="match status" value="1"/>
</dbReference>
<accession>A0A8J7J9N5</accession>
<dbReference type="Proteomes" id="UP000636888">
    <property type="component" value="Unassembled WGS sequence"/>
</dbReference>
<evidence type="ECO:0000256" key="2">
    <source>
        <dbReference type="ARBA" id="ARBA00022630"/>
    </source>
</evidence>
<evidence type="ECO:0000256" key="5">
    <source>
        <dbReference type="ARBA" id="ARBA00023002"/>
    </source>
</evidence>
<proteinExistence type="predicted"/>
<dbReference type="Gene3D" id="3.20.20.70">
    <property type="entry name" value="Aldolase class I"/>
    <property type="match status" value="1"/>
</dbReference>
<keyword evidence="2" id="KW-0285">Flavoprotein</keyword>
<dbReference type="CDD" id="cd02932">
    <property type="entry name" value="OYE_YqiM_FMN"/>
    <property type="match status" value="1"/>
</dbReference>
<keyword evidence="4" id="KW-0521">NADP</keyword>
<evidence type="ECO:0000313" key="7">
    <source>
        <dbReference type="EMBL" id="MBJ6723381.1"/>
    </source>
</evidence>
<name>A0A8J7J9N5_9BACT</name>
<evidence type="ECO:0000256" key="3">
    <source>
        <dbReference type="ARBA" id="ARBA00022643"/>
    </source>
</evidence>
<dbReference type="Pfam" id="PF00724">
    <property type="entry name" value="Oxidored_FMN"/>
    <property type="match status" value="1"/>
</dbReference>
<evidence type="ECO:0000256" key="1">
    <source>
        <dbReference type="ARBA" id="ARBA00001917"/>
    </source>
</evidence>
<keyword evidence="8" id="KW-1185">Reference proteome</keyword>
<keyword evidence="5" id="KW-0560">Oxidoreductase</keyword>
<dbReference type="RefSeq" id="WP_199382212.1">
    <property type="nucleotide sequence ID" value="NZ_JAEMHM010000001.1"/>
</dbReference>
<dbReference type="GO" id="GO:0050661">
    <property type="term" value="F:NADP binding"/>
    <property type="evidence" value="ECO:0007669"/>
    <property type="project" value="InterPro"/>
</dbReference>
<dbReference type="SUPFAM" id="SSF51395">
    <property type="entry name" value="FMN-linked oxidoreductases"/>
    <property type="match status" value="1"/>
</dbReference>
<comment type="caution">
    <text evidence="7">The sequence shown here is derived from an EMBL/GenBank/DDBJ whole genome shotgun (WGS) entry which is preliminary data.</text>
</comment>
<evidence type="ECO:0000259" key="6">
    <source>
        <dbReference type="Pfam" id="PF00724"/>
    </source>
</evidence>
<dbReference type="InterPro" id="IPR013785">
    <property type="entry name" value="Aldolase_TIM"/>
</dbReference>
<reference evidence="7" key="1">
    <citation type="submission" date="2020-12" db="EMBL/GenBank/DDBJ databases">
        <title>Geomonas sp. Red875, isolated from river sediment.</title>
        <authorList>
            <person name="Xu Z."/>
            <person name="Zhang Z."/>
            <person name="Masuda Y."/>
            <person name="Itoh H."/>
            <person name="Senoo K."/>
        </authorList>
    </citation>
    <scope>NUCLEOTIDE SEQUENCE</scope>
    <source>
        <strain evidence="7">Red875</strain>
    </source>
</reference>
<sequence length="354" mass="38495">MSKLFTPLTLAGVTFKNRIFVSPMCQYSSNDGLPTDWHLVHLGSRAVGGAALVMVEATSVSPEGMISPDDSGIWSDRHTEAFRPIARFIRENGSVPGIQIAHAGRKASTDAPWRGGEPLPPTARGWEPVAPSPFPFANGYSVPRELIAADLDAVEAQFADAARRAHAAGFQVLEIHMAHGYLLHEFLSPLSNRRNDAYGGSLENRLRFPLRVARAVRAVWPTEHPLFVRISATDWVEGGWDLCQSVALSARLKEIGVDLIDCSSGFVTPDAAIPFGPGFQTPFATAIRKETGLATGTVGYITDAVQAEQIIATGLADAVFLARQFLRDPYWPLHAARVLGVDTSWPVQYERAKK</sequence>